<dbReference type="Gene3D" id="3.40.50.620">
    <property type="entry name" value="HUPs"/>
    <property type="match status" value="1"/>
</dbReference>
<keyword evidence="1" id="KW-0547">Nucleotide-binding</keyword>
<protein>
    <recommendedName>
        <fullName evidence="7">Thil AANH domain-containing protein</fullName>
    </recommendedName>
</protein>
<dbReference type="AlphaFoldDB" id="A0A9D0YPM8"/>
<name>A0A9D0YPM8_AQUAO</name>
<feature type="domain" description="Thil AANH" evidence="3">
    <location>
        <begin position="4"/>
        <end position="153"/>
    </location>
</feature>
<dbReference type="InterPro" id="IPR014729">
    <property type="entry name" value="Rossmann-like_a/b/a_fold"/>
</dbReference>
<comment type="caution">
    <text evidence="5">The sequence shown here is derived from an EMBL/GenBank/DDBJ whole genome shotgun (WGS) entry which is preliminary data.</text>
</comment>
<dbReference type="GO" id="GO:0004810">
    <property type="term" value="F:CCA tRNA nucleotidyltransferase activity"/>
    <property type="evidence" value="ECO:0007669"/>
    <property type="project" value="InterPro"/>
</dbReference>
<dbReference type="Pfam" id="PF02568">
    <property type="entry name" value="ThiI"/>
    <property type="match status" value="1"/>
</dbReference>
<evidence type="ECO:0000313" key="6">
    <source>
        <dbReference type="Proteomes" id="UP000606463"/>
    </source>
</evidence>
<evidence type="ECO:0000256" key="2">
    <source>
        <dbReference type="ARBA" id="ARBA00022840"/>
    </source>
</evidence>
<evidence type="ECO:0000259" key="4">
    <source>
        <dbReference type="Pfam" id="PF18297"/>
    </source>
</evidence>
<dbReference type="PANTHER" id="PTHR11933:SF6">
    <property type="entry name" value="THIL AANH DOMAIN-CONTAINING PROTEIN"/>
    <property type="match status" value="1"/>
</dbReference>
<evidence type="ECO:0000313" key="5">
    <source>
        <dbReference type="EMBL" id="HIP98547.1"/>
    </source>
</evidence>
<evidence type="ECO:0008006" key="7">
    <source>
        <dbReference type="Google" id="ProtNLM"/>
    </source>
</evidence>
<sequence>MESKKRAVALFSGGLDSILAVKLVQEQGIEVVGLHVKTGFHSHEVKEKLGIAETTPVKEAAQEINLPLVEVDTSDTYHEIIRAPKYGYGKNVNPCIDCKIRFLKTAKEFMEKEGFHFIVTGEVVNQRPMSQNLPTLRLIEKEAGVQGWVVRPLSAKLLPPSIPELKGWIDREKLLDISGRGRNRQLELAKRLGLRKIPQPSGGCLLTMEEIANRIFDHFNYGEWNEKIAQLIPIGRHFRLPTGAKVIVARNREEGMFLRKYQNEWYLFKPTSKGATALLLKETPPSEEEVKLVAALVARYSKNQPREVEVIHKGQTLRKIIGEPLGEEFIRQLRLKDTVRKEV</sequence>
<dbReference type="Pfam" id="PF18297">
    <property type="entry name" value="NFACT-R_2"/>
    <property type="match status" value="1"/>
</dbReference>
<feature type="domain" description="NFACT protein RNA binding" evidence="4">
    <location>
        <begin position="235"/>
        <end position="327"/>
    </location>
</feature>
<dbReference type="SUPFAM" id="SSF52402">
    <property type="entry name" value="Adenine nucleotide alpha hydrolases-like"/>
    <property type="match status" value="1"/>
</dbReference>
<dbReference type="EMBL" id="DQVE01000045">
    <property type="protein sequence ID" value="HIP98547.1"/>
    <property type="molecule type" value="Genomic_DNA"/>
</dbReference>
<dbReference type="Proteomes" id="UP000606463">
    <property type="component" value="Unassembled WGS sequence"/>
</dbReference>
<evidence type="ECO:0000256" key="1">
    <source>
        <dbReference type="ARBA" id="ARBA00022741"/>
    </source>
</evidence>
<evidence type="ECO:0000259" key="3">
    <source>
        <dbReference type="Pfam" id="PF02568"/>
    </source>
</evidence>
<proteinExistence type="predicted"/>
<reference evidence="5" key="1">
    <citation type="journal article" date="2020" name="ISME J.">
        <title>Gammaproteobacteria mediating utilization of methyl-, sulfur- and petroleum organic compounds in deep ocean hydrothermal plumes.</title>
        <authorList>
            <person name="Zhou Z."/>
            <person name="Liu Y."/>
            <person name="Pan J."/>
            <person name="Cron B.R."/>
            <person name="Toner B.M."/>
            <person name="Anantharaman K."/>
            <person name="Breier J.A."/>
            <person name="Dick G.J."/>
            <person name="Li M."/>
        </authorList>
    </citation>
    <scope>NUCLEOTIDE SEQUENCE</scope>
    <source>
        <strain evidence="5">SZUA-1501</strain>
    </source>
</reference>
<organism evidence="5 6">
    <name type="scientific">Aquifex aeolicus</name>
    <dbReference type="NCBI Taxonomy" id="63363"/>
    <lineage>
        <taxon>Bacteria</taxon>
        <taxon>Pseudomonadati</taxon>
        <taxon>Aquificota</taxon>
        <taxon>Aquificia</taxon>
        <taxon>Aquificales</taxon>
        <taxon>Aquificaceae</taxon>
        <taxon>Aquifex</taxon>
    </lineage>
</organism>
<dbReference type="PANTHER" id="PTHR11933">
    <property type="entry name" value="TRNA 5-METHYLAMINOMETHYL-2-THIOURIDYLATE -METHYLTRANSFERASE"/>
    <property type="match status" value="1"/>
</dbReference>
<accession>A0A9D0YPM8</accession>
<dbReference type="GO" id="GO:0005524">
    <property type="term" value="F:ATP binding"/>
    <property type="evidence" value="ECO:0007669"/>
    <property type="project" value="UniProtKB-KW"/>
</dbReference>
<gene>
    <name evidence="5" type="ORF">EYH37_04195</name>
</gene>
<keyword evidence="2" id="KW-0067">ATP-binding</keyword>
<dbReference type="InterPro" id="IPR020536">
    <property type="entry name" value="ThiI_AANH"/>
</dbReference>
<dbReference type="InterPro" id="IPR059101">
    <property type="entry name" value="NFACT-R_2"/>
</dbReference>